<evidence type="ECO:0000256" key="2">
    <source>
        <dbReference type="SAM" id="SignalP"/>
    </source>
</evidence>
<dbReference type="RefSeq" id="WP_238221384.1">
    <property type="nucleotide sequence ID" value="NZ_BPQD01000001.1"/>
</dbReference>
<feature type="region of interest" description="Disordered" evidence="1">
    <location>
        <begin position="24"/>
        <end position="74"/>
    </location>
</feature>
<comment type="caution">
    <text evidence="3">The sequence shown here is derived from an EMBL/GenBank/DDBJ whole genome shotgun (WGS) entry which is preliminary data.</text>
</comment>
<organism evidence="3 4">
    <name type="scientific">Methylobacterium adhaesivum</name>
    <dbReference type="NCBI Taxonomy" id="333297"/>
    <lineage>
        <taxon>Bacteria</taxon>
        <taxon>Pseudomonadati</taxon>
        <taxon>Pseudomonadota</taxon>
        <taxon>Alphaproteobacteria</taxon>
        <taxon>Hyphomicrobiales</taxon>
        <taxon>Methylobacteriaceae</taxon>
        <taxon>Methylobacterium</taxon>
    </lineage>
</organism>
<protein>
    <submittedName>
        <fullName evidence="3">Uncharacterized protein</fullName>
    </submittedName>
</protein>
<reference evidence="4" key="1">
    <citation type="journal article" date="2019" name="Int. J. Syst. Evol. Microbiol.">
        <title>The Global Catalogue of Microorganisms (GCM) 10K type strain sequencing project: providing services to taxonomists for standard genome sequencing and annotation.</title>
        <authorList>
            <consortium name="The Broad Institute Genomics Platform"/>
            <consortium name="The Broad Institute Genome Sequencing Center for Infectious Disease"/>
            <person name="Wu L."/>
            <person name="Ma J."/>
        </authorList>
    </citation>
    <scope>NUCLEOTIDE SEQUENCE [LARGE SCALE GENOMIC DNA]</scope>
    <source>
        <strain evidence="4">CECT 7069</strain>
    </source>
</reference>
<keyword evidence="2" id="KW-0732">Signal</keyword>
<accession>A0ABT8BDZ1</accession>
<sequence>MRPIHTALCGLALALLAAPVMAQGRPRIPGTDGVPPNPFASNYPSRPPEAARPRSRRARPAGADLRPPRDIPGR</sequence>
<keyword evidence="4" id="KW-1185">Reference proteome</keyword>
<evidence type="ECO:0000313" key="4">
    <source>
        <dbReference type="Proteomes" id="UP001224644"/>
    </source>
</evidence>
<feature type="signal peptide" evidence="2">
    <location>
        <begin position="1"/>
        <end position="22"/>
    </location>
</feature>
<name>A0ABT8BDZ1_9HYPH</name>
<evidence type="ECO:0000256" key="1">
    <source>
        <dbReference type="SAM" id="MobiDB-lite"/>
    </source>
</evidence>
<gene>
    <name evidence="3" type="ORF">QWZ12_05430</name>
</gene>
<feature type="chain" id="PRO_5045211289" evidence="2">
    <location>
        <begin position="23"/>
        <end position="74"/>
    </location>
</feature>
<dbReference type="Proteomes" id="UP001224644">
    <property type="component" value="Unassembled WGS sequence"/>
</dbReference>
<evidence type="ECO:0000313" key="3">
    <source>
        <dbReference type="EMBL" id="MDN3590054.1"/>
    </source>
</evidence>
<dbReference type="EMBL" id="JAUFPX010000002">
    <property type="protein sequence ID" value="MDN3590054.1"/>
    <property type="molecule type" value="Genomic_DNA"/>
</dbReference>
<proteinExistence type="predicted"/>